<sequence>MSKMMIMMMTVNHESITKSSHMTNQLSKCRSSSRVSTKRKALQKSLFWQIDNLVTDLKNCIINNVEVELERDKIISIDDELDLLKLTRIFPSFIRLVIQSNMEMLKLIIKLNFSILK</sequence>
<keyword evidence="2" id="KW-1185">Reference proteome</keyword>
<reference evidence="1 2" key="1">
    <citation type="journal article" date="2018" name="J. Allergy Clin. Immunol.">
        <title>High-quality assembly of Dermatophagoides pteronyssinus genome and transcriptome reveals a wide range of novel allergens.</title>
        <authorList>
            <person name="Liu X.Y."/>
            <person name="Yang K.Y."/>
            <person name="Wang M.Q."/>
            <person name="Kwok J.S."/>
            <person name="Zeng X."/>
            <person name="Yang Z."/>
            <person name="Xiao X.J."/>
            <person name="Lau C.P."/>
            <person name="Li Y."/>
            <person name="Huang Z.M."/>
            <person name="Ba J.G."/>
            <person name="Yim A.K."/>
            <person name="Ouyang C.Y."/>
            <person name="Ngai S.M."/>
            <person name="Chan T.F."/>
            <person name="Leung E.L."/>
            <person name="Liu L."/>
            <person name="Liu Z.G."/>
            <person name="Tsui S.K."/>
        </authorList>
    </citation>
    <scope>NUCLEOTIDE SEQUENCE [LARGE SCALE GENOMIC DNA]</scope>
    <source>
        <strain evidence="1">Derp</strain>
    </source>
</reference>
<gene>
    <name evidence="1" type="ORF">DERP_013465</name>
</gene>
<name>A0ABQ8JRN6_DERPT</name>
<comment type="caution">
    <text evidence="1">The sequence shown here is derived from an EMBL/GenBank/DDBJ whole genome shotgun (WGS) entry which is preliminary data.</text>
</comment>
<accession>A0ABQ8JRN6</accession>
<evidence type="ECO:0000313" key="2">
    <source>
        <dbReference type="Proteomes" id="UP000887458"/>
    </source>
</evidence>
<reference evidence="1 2" key="2">
    <citation type="journal article" date="2022" name="Mol. Biol. Evol.">
        <title>Comparative Genomics Reveals Insights into the Divergent Evolution of Astigmatic Mites and Household Pest Adaptations.</title>
        <authorList>
            <person name="Xiong Q."/>
            <person name="Wan A.T."/>
            <person name="Liu X."/>
            <person name="Fung C.S."/>
            <person name="Xiao X."/>
            <person name="Malainual N."/>
            <person name="Hou J."/>
            <person name="Wang L."/>
            <person name="Wang M."/>
            <person name="Yang K.Y."/>
            <person name="Cui Y."/>
            <person name="Leung E.L."/>
            <person name="Nong W."/>
            <person name="Shin S.K."/>
            <person name="Au S.W."/>
            <person name="Jeong K.Y."/>
            <person name="Chew F.T."/>
            <person name="Hui J.H."/>
            <person name="Leung T.F."/>
            <person name="Tungtrongchitr A."/>
            <person name="Zhong N."/>
            <person name="Liu Z."/>
            <person name="Tsui S.K."/>
        </authorList>
    </citation>
    <scope>NUCLEOTIDE SEQUENCE [LARGE SCALE GENOMIC DNA]</scope>
    <source>
        <strain evidence="1">Derp</strain>
    </source>
</reference>
<dbReference type="Proteomes" id="UP000887458">
    <property type="component" value="Unassembled WGS sequence"/>
</dbReference>
<proteinExistence type="predicted"/>
<protein>
    <submittedName>
        <fullName evidence="1">Uncharacterized protein</fullName>
    </submittedName>
</protein>
<dbReference type="EMBL" id="NJHN03000019">
    <property type="protein sequence ID" value="KAH9425273.1"/>
    <property type="molecule type" value="Genomic_DNA"/>
</dbReference>
<organism evidence="1 2">
    <name type="scientific">Dermatophagoides pteronyssinus</name>
    <name type="common">European house dust mite</name>
    <dbReference type="NCBI Taxonomy" id="6956"/>
    <lineage>
        <taxon>Eukaryota</taxon>
        <taxon>Metazoa</taxon>
        <taxon>Ecdysozoa</taxon>
        <taxon>Arthropoda</taxon>
        <taxon>Chelicerata</taxon>
        <taxon>Arachnida</taxon>
        <taxon>Acari</taxon>
        <taxon>Acariformes</taxon>
        <taxon>Sarcoptiformes</taxon>
        <taxon>Astigmata</taxon>
        <taxon>Psoroptidia</taxon>
        <taxon>Analgoidea</taxon>
        <taxon>Pyroglyphidae</taxon>
        <taxon>Dermatophagoidinae</taxon>
        <taxon>Dermatophagoides</taxon>
    </lineage>
</organism>
<evidence type="ECO:0000313" key="1">
    <source>
        <dbReference type="EMBL" id="KAH9425273.1"/>
    </source>
</evidence>